<dbReference type="SMART" id="SM00233">
    <property type="entry name" value="PH"/>
    <property type="match status" value="2"/>
</dbReference>
<evidence type="ECO:0000256" key="1">
    <source>
        <dbReference type="ARBA" id="ARBA00004603"/>
    </source>
</evidence>
<dbReference type="CDD" id="cd17679">
    <property type="entry name" value="RUN_PLEKHM1"/>
    <property type="match status" value="1"/>
</dbReference>
<evidence type="ECO:0000256" key="8">
    <source>
        <dbReference type="ARBA" id="ARBA00022833"/>
    </source>
</evidence>
<keyword evidence="6" id="KW-0967">Endosome</keyword>
<evidence type="ECO:0000256" key="7">
    <source>
        <dbReference type="ARBA" id="ARBA00022771"/>
    </source>
</evidence>
<evidence type="ECO:0000256" key="9">
    <source>
        <dbReference type="ARBA" id="ARBA00023006"/>
    </source>
</evidence>
<evidence type="ECO:0000313" key="15">
    <source>
        <dbReference type="Proteomes" id="UP001066276"/>
    </source>
</evidence>
<dbReference type="InterPro" id="IPR037213">
    <property type="entry name" value="Run_dom_sf"/>
</dbReference>
<dbReference type="SMART" id="SM01175">
    <property type="entry name" value="DUF4206"/>
    <property type="match status" value="1"/>
</dbReference>
<accession>A0AAV7QCE4</accession>
<organism evidence="14 15">
    <name type="scientific">Pleurodeles waltl</name>
    <name type="common">Iberian ribbed newt</name>
    <dbReference type="NCBI Taxonomy" id="8319"/>
    <lineage>
        <taxon>Eukaryota</taxon>
        <taxon>Metazoa</taxon>
        <taxon>Chordata</taxon>
        <taxon>Craniata</taxon>
        <taxon>Vertebrata</taxon>
        <taxon>Euteleostomi</taxon>
        <taxon>Amphibia</taxon>
        <taxon>Batrachia</taxon>
        <taxon>Caudata</taxon>
        <taxon>Salamandroidea</taxon>
        <taxon>Salamandridae</taxon>
        <taxon>Pleurodelinae</taxon>
        <taxon>Pleurodeles</taxon>
    </lineage>
</organism>
<dbReference type="PROSITE" id="PS50826">
    <property type="entry name" value="RUN"/>
    <property type="match status" value="1"/>
</dbReference>
<feature type="region of interest" description="Disordered" evidence="11">
    <location>
        <begin position="436"/>
        <end position="456"/>
    </location>
</feature>
<dbReference type="AlphaFoldDB" id="A0AAV7QCE4"/>
<keyword evidence="10" id="KW-0458">Lysosome</keyword>
<dbReference type="Proteomes" id="UP001066276">
    <property type="component" value="Chromosome 6"/>
</dbReference>
<comment type="caution">
    <text evidence="14">The sequence shown here is derived from an EMBL/GenBank/DDBJ whole genome shotgun (WGS) entry which is preliminary data.</text>
</comment>
<dbReference type="PANTHER" id="PTHR12326">
    <property type="entry name" value="PLECKSTRIN HOMOLOGY DOMAIN CONTAINING PROTEIN"/>
    <property type="match status" value="1"/>
</dbReference>
<dbReference type="EMBL" id="JANPWB010000010">
    <property type="protein sequence ID" value="KAJ1136894.1"/>
    <property type="molecule type" value="Genomic_DNA"/>
</dbReference>
<dbReference type="SUPFAM" id="SSF140741">
    <property type="entry name" value="RUN domain-like"/>
    <property type="match status" value="1"/>
</dbReference>
<evidence type="ECO:0000259" key="13">
    <source>
        <dbReference type="PROSITE" id="PS50826"/>
    </source>
</evidence>
<evidence type="ECO:0008006" key="16">
    <source>
        <dbReference type="Google" id="ProtNLM"/>
    </source>
</evidence>
<feature type="compositionally biased region" description="Basic and acidic residues" evidence="11">
    <location>
        <begin position="283"/>
        <end position="293"/>
    </location>
</feature>
<evidence type="ECO:0000256" key="6">
    <source>
        <dbReference type="ARBA" id="ARBA00022753"/>
    </source>
</evidence>
<feature type="compositionally biased region" description="Basic and acidic residues" evidence="11">
    <location>
        <begin position="436"/>
        <end position="447"/>
    </location>
</feature>
<dbReference type="SMART" id="SM00593">
    <property type="entry name" value="RUN"/>
    <property type="match status" value="1"/>
</dbReference>
<feature type="compositionally biased region" description="Polar residues" evidence="11">
    <location>
        <begin position="302"/>
        <end position="312"/>
    </location>
</feature>
<protein>
    <recommendedName>
        <fullName evidence="16">Pleckstrin homology domain-containing family M member 1</fullName>
    </recommendedName>
</protein>
<evidence type="ECO:0000256" key="5">
    <source>
        <dbReference type="ARBA" id="ARBA00022737"/>
    </source>
</evidence>
<evidence type="ECO:0000256" key="3">
    <source>
        <dbReference type="ARBA" id="ARBA00022553"/>
    </source>
</evidence>
<dbReference type="InterPro" id="IPR001849">
    <property type="entry name" value="PH_domain"/>
</dbReference>
<evidence type="ECO:0000256" key="11">
    <source>
        <dbReference type="SAM" id="MobiDB-lite"/>
    </source>
</evidence>
<feature type="region of interest" description="Disordered" evidence="11">
    <location>
        <begin position="243"/>
        <end position="312"/>
    </location>
</feature>
<dbReference type="Gene3D" id="2.30.29.30">
    <property type="entry name" value="Pleckstrin-homology domain (PH domain)/Phosphotyrosine-binding domain (PTB)"/>
    <property type="match status" value="2"/>
</dbReference>
<feature type="compositionally biased region" description="Polar residues" evidence="11">
    <location>
        <begin position="254"/>
        <end position="265"/>
    </location>
</feature>
<evidence type="ECO:0000313" key="14">
    <source>
        <dbReference type="EMBL" id="KAJ1136894.1"/>
    </source>
</evidence>
<keyword evidence="5" id="KW-0677">Repeat</keyword>
<keyword evidence="4" id="KW-0479">Metal-binding</keyword>
<dbReference type="PROSITE" id="PS50003">
    <property type="entry name" value="PH_DOMAIN"/>
    <property type="match status" value="2"/>
</dbReference>
<dbReference type="CDD" id="cd00821">
    <property type="entry name" value="PH"/>
    <property type="match status" value="1"/>
</dbReference>
<dbReference type="InterPro" id="IPR004012">
    <property type="entry name" value="Run_dom"/>
</dbReference>
<keyword evidence="15" id="KW-1185">Reference proteome</keyword>
<dbReference type="InterPro" id="IPR047326">
    <property type="entry name" value="RUN_PLEKHM1"/>
</dbReference>
<comment type="subcellular location">
    <subcellularLocation>
        <location evidence="1">Late endosome</location>
    </subcellularLocation>
    <subcellularLocation>
        <location evidence="2">Lysosome membrane</location>
    </subcellularLocation>
</comment>
<dbReference type="InterPro" id="IPR011993">
    <property type="entry name" value="PH-like_dom_sf"/>
</dbReference>
<keyword evidence="9" id="KW-0072">Autophagy</keyword>
<feature type="compositionally biased region" description="Low complexity" evidence="11">
    <location>
        <begin position="266"/>
        <end position="278"/>
    </location>
</feature>
<dbReference type="GO" id="GO:0006914">
    <property type="term" value="P:autophagy"/>
    <property type="evidence" value="ECO:0007669"/>
    <property type="project" value="UniProtKB-KW"/>
</dbReference>
<dbReference type="GO" id="GO:0005770">
    <property type="term" value="C:late endosome"/>
    <property type="evidence" value="ECO:0007669"/>
    <property type="project" value="UniProtKB-SubCell"/>
</dbReference>
<sequence>MLSTQTAENVLDPRQVKQWIKKKLSSCLKALQVQYVTSDAVVTSEDGDANSLCSALEAVFIHGLKAKHVKAEAAARAKRLGGRSGLPQPVFWTLLKSVTHRDVITELEHLNFINTDVGRCRAWLRLALNECLMECYLILLLRERSRLAEFYQPIALLLDAEEVEVILSYVQGLTSLSFELSYKSAVLNEWTLTPLSLAGLCPSPELQMEPIITSTSQTLRKKSWDSLSQSSGSEETDIHHTALLPHSHNERSSKCGSSTLSLDTNGSSQLSSSFGSDGPAIHCDSKSPEKSEELLSCDSDLGTGNTEESDMSLQDPQIEIHEVCLPSDSPAELSSASQQIPDSGPQWSTNLCTHSTPPFQADPVEEIGRNPDPSTSDNRFEYSGNPAGNAKNESAAQFTADLNLSTSDCYLEITNDDSKPAHRQLCTKRPLAVNSLEKHHEQEHSSEKSYTSPPAAFPKSTSWISADDIHVPTPIEQAQESLPTTSVDAQALNRESLSLLHTEQPSNPALKPSSGQEGKGFSVVHRRQIGLSNPFRGLLMLGHLERRGAMGIWREFFCELSPFELRLLISEEDRTCCENCSLLRCESVGKVHSEGRFELFFSDKKLYLRAAGPNEAQDWVDRLREALHNCRPKHEEPWEILQCPDPSDNMEHNESTSSVDMKMPPEVVYDWTLPLAAEQDSFKESVLYMKQGIAWRRFVFALSLEALQSFTENEHKKVLFCSYGIETIRDIIPDTSLGGPAFFRVLTSKASLKLQAESAAEAKSWREMIRCALESYLESTNGALINGFDSDETSQAVLKLSEKERSLLQCLTTIPTEKGLDSQNFKCAACPKQIGFSFGKCKLCAFSGLYYCDRCHQDEDSVIPSRIIHNWDLSKRAVCRPVLKFLNQIRNEPLINVRSVNESLYVHVEEMSRIARSREQLKLLGEYLFTCRSGALHEVSKRLDHRNYLLESPQAYSVTDLQQITEGIFEVFLQSVIQFASDHIYNCDLCSQRGFICQICNKDDIIFPFEFDTTTRCTECKTVFHSPCKVGVPSCPRCVRRRKYKEWKNAAAL</sequence>
<reference evidence="14" key="1">
    <citation type="journal article" date="2022" name="bioRxiv">
        <title>Sequencing and chromosome-scale assembly of the giantPleurodeles waltlgenome.</title>
        <authorList>
            <person name="Brown T."/>
            <person name="Elewa A."/>
            <person name="Iarovenko S."/>
            <person name="Subramanian E."/>
            <person name="Araus A.J."/>
            <person name="Petzold A."/>
            <person name="Susuki M."/>
            <person name="Suzuki K.-i.T."/>
            <person name="Hayashi T."/>
            <person name="Toyoda A."/>
            <person name="Oliveira C."/>
            <person name="Osipova E."/>
            <person name="Leigh N.D."/>
            <person name="Simon A."/>
            <person name="Yun M.H."/>
        </authorList>
    </citation>
    <scope>NUCLEOTIDE SEQUENCE</scope>
    <source>
        <strain evidence="14">20211129_DDA</strain>
        <tissue evidence="14">Liver</tissue>
    </source>
</reference>
<feature type="region of interest" description="Disordered" evidence="11">
    <location>
        <begin position="328"/>
        <end position="391"/>
    </location>
</feature>
<evidence type="ECO:0000256" key="4">
    <source>
        <dbReference type="ARBA" id="ARBA00022723"/>
    </source>
</evidence>
<feature type="domain" description="RUN" evidence="13">
    <location>
        <begin position="43"/>
        <end position="185"/>
    </location>
</feature>
<feature type="domain" description="PH" evidence="12">
    <location>
        <begin position="537"/>
        <end position="628"/>
    </location>
</feature>
<keyword evidence="3" id="KW-0597">Phosphoprotein</keyword>
<dbReference type="Gene3D" id="1.20.58.900">
    <property type="match status" value="1"/>
</dbReference>
<dbReference type="GO" id="GO:0005765">
    <property type="term" value="C:lysosomal membrane"/>
    <property type="evidence" value="ECO:0007669"/>
    <property type="project" value="UniProtKB-SubCell"/>
</dbReference>
<name>A0AAV7QCE4_PLEWA</name>
<dbReference type="SUPFAM" id="SSF50729">
    <property type="entry name" value="PH domain-like"/>
    <property type="match status" value="2"/>
</dbReference>
<feature type="compositionally biased region" description="Polar residues" evidence="11">
    <location>
        <begin position="332"/>
        <end position="358"/>
    </location>
</feature>
<proteinExistence type="predicted"/>
<evidence type="ECO:0000256" key="10">
    <source>
        <dbReference type="ARBA" id="ARBA00023228"/>
    </source>
</evidence>
<evidence type="ECO:0000256" key="2">
    <source>
        <dbReference type="ARBA" id="ARBA00004656"/>
    </source>
</evidence>
<gene>
    <name evidence="14" type="ORF">NDU88_003308</name>
</gene>
<dbReference type="InterPro" id="IPR051366">
    <property type="entry name" value="DEF8"/>
</dbReference>
<evidence type="ECO:0000259" key="12">
    <source>
        <dbReference type="PROSITE" id="PS50003"/>
    </source>
</evidence>
<dbReference type="Pfam" id="PF13901">
    <property type="entry name" value="RH_dom"/>
    <property type="match status" value="1"/>
</dbReference>
<dbReference type="GO" id="GO:0008270">
    <property type="term" value="F:zinc ion binding"/>
    <property type="evidence" value="ECO:0007669"/>
    <property type="project" value="UniProtKB-KW"/>
</dbReference>
<feature type="domain" description="PH" evidence="12">
    <location>
        <begin position="680"/>
        <end position="774"/>
    </location>
</feature>
<dbReference type="Pfam" id="PF02759">
    <property type="entry name" value="RUN"/>
    <property type="match status" value="1"/>
</dbReference>
<dbReference type="PANTHER" id="PTHR12326:SF5">
    <property type="entry name" value="PLECKSTRIN HOMOLOGY DOMAIN-CONTAINING FAMILY M MEMBER 1"/>
    <property type="match status" value="1"/>
</dbReference>
<keyword evidence="8" id="KW-0862">Zinc</keyword>
<keyword evidence="7" id="KW-0863">Zinc-finger</keyword>
<dbReference type="InterPro" id="IPR025258">
    <property type="entry name" value="RH_dom"/>
</dbReference>